<dbReference type="PROSITE" id="PS51465">
    <property type="entry name" value="KAZAL_2"/>
    <property type="match status" value="5"/>
</dbReference>
<evidence type="ECO:0000256" key="2">
    <source>
        <dbReference type="ARBA" id="ARBA00022900"/>
    </source>
</evidence>
<feature type="compositionally biased region" description="Polar residues" evidence="4">
    <location>
        <begin position="632"/>
        <end position="641"/>
    </location>
</feature>
<comment type="caution">
    <text evidence="6">The sequence shown here is derived from an EMBL/GenBank/DDBJ whole genome shotgun (WGS) entry which is preliminary data.</text>
</comment>
<organism evidence="6">
    <name type="scientific">Cryptosporidium canis</name>
    <dbReference type="NCBI Taxonomy" id="195482"/>
    <lineage>
        <taxon>Eukaryota</taxon>
        <taxon>Sar</taxon>
        <taxon>Alveolata</taxon>
        <taxon>Apicomplexa</taxon>
        <taxon>Conoidasida</taxon>
        <taxon>Coccidia</taxon>
        <taxon>Eucoccidiorida</taxon>
        <taxon>Eimeriorina</taxon>
        <taxon>Cryptosporidiidae</taxon>
        <taxon>Cryptosporidium</taxon>
    </lineage>
</organism>
<sequence length="758" mass="84992">MDSIDFSSNTDQDDCSIQCNLNFFPYCATNGVTYINECFYLRARCLDPKIQLQKLPGIPCGLLGSMDATKYTGCEKGCAPVEFPYCGTNGVTYINSCALDIAMCEDANIQLARLPGLACGSESKFEISGSECDGLCSEHYIPYCGSDGKTYINYCDFRKSRCKDPTLSIVGFPGLPCESQIFDEKVIIQQTKKIECLRRNKCSSILLPICGSDGVTYRNPCEFKRARCRDPNLRRANILLPCGSKISDGVGGIIDKMPNTTSTGVARSCWFKCTKVWEYPLCGSDGITYSSYCEMRNALCVDPDLRLVKIPGVKCSSAFQFTNPIRIDKCRDDCPFGKTLSYICGSDNKTYYSYCEFSNEMCRNPELYLAKPMGFPCRDEDRNKELESREKEYQTIDEVYFGITNFNPNSFSDKIEESRVTDNSVVVINNANQNGDQSHPGVETTAKNLLFESSIYDSNNYNHIQTNNTAHKNLTSMLGYEVHMLHHGLQTDSCEFDCTSSPRLAHCGSNMLTYPSGCAFHRDQCRNPNLQLLAEPGTPCSELDHFEITQEKIQDCLRDCTHSQKVYHCLNTGETIYSYCEFLYLQCLIPGYRIVGQVGVPCDDISDYRFYKTSPGPDLDPEGAPLHHDDTTFASAGQQESGLDDQQPEITKEREFQSRMREMLNEIPSYETYHFDFGLDCGDVIIQPFHFPRVLNHAILNLESSTYSCSSSCLRLKTCGISSGLSSRKNPNDSSTYILDKSGLGEISKEKDISESLR</sequence>
<protein>
    <submittedName>
        <fullName evidence="6">Signal peptide and kazal repeat-containing protein</fullName>
    </submittedName>
</protein>
<dbReference type="InterPro" id="IPR050653">
    <property type="entry name" value="Prot_Inhib_GrowthFact_Antg"/>
</dbReference>
<feature type="domain" description="Kazal-like" evidence="5">
    <location>
        <begin position="263"/>
        <end position="317"/>
    </location>
</feature>
<feature type="domain" description="Kazal-like" evidence="5">
    <location>
        <begin position="126"/>
        <end position="179"/>
    </location>
</feature>
<reference evidence="6" key="1">
    <citation type="submission" date="2022-10" db="EMBL/GenBank/DDBJ databases">
        <title>Adaptive evolution leads to modifications in subtelomeric GC content in a zoonotic Cryptosporidium species.</title>
        <authorList>
            <person name="Li J."/>
            <person name="Feng Y."/>
            <person name="Xiao L."/>
        </authorList>
    </citation>
    <scope>NUCLEOTIDE SEQUENCE</scope>
    <source>
        <strain evidence="6">33844</strain>
    </source>
</reference>
<evidence type="ECO:0000259" key="5">
    <source>
        <dbReference type="PROSITE" id="PS51465"/>
    </source>
</evidence>
<dbReference type="Gene3D" id="3.30.60.30">
    <property type="match status" value="7"/>
</dbReference>
<accession>A0A9D5HW40</accession>
<evidence type="ECO:0000256" key="3">
    <source>
        <dbReference type="ARBA" id="ARBA00023157"/>
    </source>
</evidence>
<gene>
    <name evidence="6" type="ORF">OJ253_3212</name>
</gene>
<dbReference type="AlphaFoldDB" id="A0A9D5HW40"/>
<dbReference type="InterPro" id="IPR002350">
    <property type="entry name" value="Kazal_dom"/>
</dbReference>
<dbReference type="PANTHER" id="PTHR10913:SF45">
    <property type="entry name" value="FOLLISTATIN, ISOFORM A-RELATED"/>
    <property type="match status" value="1"/>
</dbReference>
<dbReference type="InterPro" id="IPR036058">
    <property type="entry name" value="Kazal_dom_sf"/>
</dbReference>
<dbReference type="Proteomes" id="UP001067231">
    <property type="component" value="Unassembled WGS sequence"/>
</dbReference>
<feature type="domain" description="Kazal-like" evidence="5">
    <location>
        <begin position="190"/>
        <end position="244"/>
    </location>
</feature>
<feature type="region of interest" description="Disordered" evidence="4">
    <location>
        <begin position="618"/>
        <end position="648"/>
    </location>
</feature>
<evidence type="ECO:0000256" key="1">
    <source>
        <dbReference type="ARBA" id="ARBA00022690"/>
    </source>
</evidence>
<keyword evidence="2" id="KW-0722">Serine protease inhibitor</keyword>
<keyword evidence="3" id="KW-1015">Disulfide bond</keyword>
<feature type="domain" description="Kazal-like" evidence="5">
    <location>
        <begin position="9"/>
        <end position="62"/>
    </location>
</feature>
<dbReference type="CDD" id="cd00104">
    <property type="entry name" value="KAZAL_FS"/>
    <property type="match status" value="5"/>
</dbReference>
<dbReference type="Pfam" id="PF07648">
    <property type="entry name" value="Kazal_2"/>
    <property type="match status" value="7"/>
</dbReference>
<evidence type="ECO:0000313" key="6">
    <source>
        <dbReference type="EMBL" id="KAJ1605326.1"/>
    </source>
</evidence>
<dbReference type="GO" id="GO:0005576">
    <property type="term" value="C:extracellular region"/>
    <property type="evidence" value="ECO:0007669"/>
    <property type="project" value="TreeGrafter"/>
</dbReference>
<feature type="domain" description="Kazal-like" evidence="5">
    <location>
        <begin position="324"/>
        <end position="379"/>
    </location>
</feature>
<dbReference type="PANTHER" id="PTHR10913">
    <property type="entry name" value="FOLLISTATIN-RELATED"/>
    <property type="match status" value="1"/>
</dbReference>
<keyword evidence="1" id="KW-0646">Protease inhibitor</keyword>
<evidence type="ECO:0000256" key="4">
    <source>
        <dbReference type="SAM" id="MobiDB-lite"/>
    </source>
</evidence>
<dbReference type="EMBL" id="JAPCXC010000102">
    <property type="protein sequence ID" value="KAJ1605326.1"/>
    <property type="molecule type" value="Genomic_DNA"/>
</dbReference>
<proteinExistence type="predicted"/>
<dbReference type="OrthoDB" id="343609at2759"/>
<dbReference type="SMART" id="SM00280">
    <property type="entry name" value="KAZAL"/>
    <property type="match status" value="7"/>
</dbReference>
<dbReference type="SUPFAM" id="SSF100895">
    <property type="entry name" value="Kazal-type serine protease inhibitors"/>
    <property type="match status" value="7"/>
</dbReference>
<name>A0A9D5HW40_9CRYT</name>